<dbReference type="AlphaFoldDB" id="A0A0C1QPF0"/>
<dbReference type="InterPro" id="IPR047140">
    <property type="entry name" value="LabA"/>
</dbReference>
<gene>
    <name evidence="4" type="ORF">DA73_0240665</name>
    <name evidence="3" type="ORF">DA73_0400029305</name>
</gene>
<evidence type="ECO:0000313" key="4">
    <source>
        <dbReference type="EMBL" id="KIE07409.1"/>
    </source>
</evidence>
<dbReference type="Proteomes" id="UP000029738">
    <property type="component" value="Unassembled WGS sequence"/>
</dbReference>
<organism evidence="4">
    <name type="scientific">Tolypothrix bouteillei VB521301</name>
    <dbReference type="NCBI Taxonomy" id="1479485"/>
    <lineage>
        <taxon>Bacteria</taxon>
        <taxon>Bacillati</taxon>
        <taxon>Cyanobacteriota</taxon>
        <taxon>Cyanophyceae</taxon>
        <taxon>Nostocales</taxon>
        <taxon>Tolypothrichaceae</taxon>
        <taxon>Tolypothrix</taxon>
    </lineage>
</organism>
<dbReference type="PANTHER" id="PTHR35458:SF8">
    <property type="entry name" value="SLR0650 PROTEIN"/>
    <property type="match status" value="1"/>
</dbReference>
<dbReference type="EMBL" id="JHEG04000001">
    <property type="protein sequence ID" value="KAF3889121.1"/>
    <property type="molecule type" value="Genomic_DNA"/>
</dbReference>
<comment type="caution">
    <text evidence="4">The sequence shown here is derived from an EMBL/GenBank/DDBJ whole genome shotgun (WGS) entry which is preliminary data.</text>
</comment>
<evidence type="ECO:0000256" key="1">
    <source>
        <dbReference type="SAM" id="MobiDB-lite"/>
    </source>
</evidence>
<keyword evidence="5" id="KW-1185">Reference proteome</keyword>
<dbReference type="PANTHER" id="PTHR35458">
    <property type="entry name" value="SLR0755 PROTEIN"/>
    <property type="match status" value="1"/>
</dbReference>
<proteinExistence type="predicted"/>
<evidence type="ECO:0000259" key="2">
    <source>
        <dbReference type="Pfam" id="PF01936"/>
    </source>
</evidence>
<feature type="domain" description="NYN" evidence="2">
    <location>
        <begin position="55"/>
        <end position="202"/>
    </location>
</feature>
<dbReference type="RefSeq" id="WP_038074915.1">
    <property type="nucleotide sequence ID" value="NZ_JHEG04000001.1"/>
</dbReference>
<dbReference type="EMBL" id="JHEG02000059">
    <property type="protein sequence ID" value="KIE07409.1"/>
    <property type="molecule type" value="Genomic_DNA"/>
</dbReference>
<feature type="compositionally biased region" description="Basic and acidic residues" evidence="1">
    <location>
        <begin position="8"/>
        <end position="21"/>
    </location>
</feature>
<evidence type="ECO:0000313" key="5">
    <source>
        <dbReference type="Proteomes" id="UP000029738"/>
    </source>
</evidence>
<dbReference type="InterPro" id="IPR021139">
    <property type="entry name" value="NYN"/>
</dbReference>
<dbReference type="OrthoDB" id="9794137at2"/>
<dbReference type="CDD" id="cd10911">
    <property type="entry name" value="PIN_LabA"/>
    <property type="match status" value="1"/>
</dbReference>
<feature type="region of interest" description="Disordered" evidence="1">
    <location>
        <begin position="1"/>
        <end position="28"/>
    </location>
</feature>
<reference evidence="4" key="1">
    <citation type="journal article" date="2015" name="Genome Announc.">
        <title>Draft Genome Sequence of Tolypothrix boutellei Strain VB521301.</title>
        <authorList>
            <person name="Chandrababunaidu M.M."/>
            <person name="Singh D."/>
            <person name="Sen D."/>
            <person name="Bhan S."/>
            <person name="Das S."/>
            <person name="Gupta A."/>
            <person name="Adhikary S.P."/>
            <person name="Tripathy S."/>
        </authorList>
    </citation>
    <scope>NUCLEOTIDE SEQUENCE</scope>
    <source>
        <strain evidence="4">VB521301</strain>
    </source>
</reference>
<sequence length="218" mass="24999">MQMIPRSQYDREPRLKLEPKQRLNPPQPAFFEETGIRSTRQCSWGDVSGLEQNQRIAIFIDGANLFYAAMQLNLEIDYTKLLHFLIKGRQLLRAYFYTGVDYTNEKQQGFLLWMSRNGYRVVKKELTQLPNGAKKANLDVEMAVDMITLAKHCDTLVLLSGDGDLAYAVDTVAYRGVQVEVVGLSSMTSESLIRVADCYTDLDDIKQEIQKTRFQNTR</sequence>
<name>A0A0C1QPF0_9CYAN</name>
<evidence type="ECO:0000313" key="3">
    <source>
        <dbReference type="EMBL" id="KAF3889121.1"/>
    </source>
</evidence>
<accession>A0A0C1QPF0</accession>
<dbReference type="Pfam" id="PF01936">
    <property type="entry name" value="NYN"/>
    <property type="match status" value="1"/>
</dbReference>
<reference evidence="3" key="2">
    <citation type="submission" date="2019-11" db="EMBL/GenBank/DDBJ databases">
        <title>Improved Assembly of Tolypothrix boutellei genome.</title>
        <authorList>
            <person name="Sarangi A.N."/>
            <person name="Mukherjee M."/>
            <person name="Ghosh S."/>
            <person name="Singh D."/>
            <person name="Das A."/>
            <person name="Kant S."/>
            <person name="Prusty A."/>
            <person name="Tripathy S."/>
        </authorList>
    </citation>
    <scope>NUCLEOTIDE SEQUENCE</scope>
    <source>
        <strain evidence="3">VB521301</strain>
    </source>
</reference>
<protein>
    <submittedName>
        <fullName evidence="3">NYN domain-containing protein</fullName>
    </submittedName>
</protein>
<dbReference type="Gene3D" id="3.40.50.1010">
    <property type="entry name" value="5'-nuclease"/>
    <property type="match status" value="1"/>
</dbReference>
<dbReference type="GO" id="GO:0004540">
    <property type="term" value="F:RNA nuclease activity"/>
    <property type="evidence" value="ECO:0007669"/>
    <property type="project" value="InterPro"/>
</dbReference>